<evidence type="ECO:0000256" key="1">
    <source>
        <dbReference type="ARBA" id="ARBA00022737"/>
    </source>
</evidence>
<feature type="domain" description="C2" evidence="3">
    <location>
        <begin position="269"/>
        <end position="390"/>
    </location>
</feature>
<evidence type="ECO:0000313" key="4">
    <source>
        <dbReference type="EMBL" id="KAK0395911.1"/>
    </source>
</evidence>
<keyword evidence="2" id="KW-1133">Transmembrane helix</keyword>
<evidence type="ECO:0000259" key="3">
    <source>
        <dbReference type="PROSITE" id="PS50004"/>
    </source>
</evidence>
<dbReference type="GO" id="GO:0000149">
    <property type="term" value="F:SNARE binding"/>
    <property type="evidence" value="ECO:0007669"/>
    <property type="project" value="TreeGrafter"/>
</dbReference>
<dbReference type="GO" id="GO:0030424">
    <property type="term" value="C:axon"/>
    <property type="evidence" value="ECO:0007669"/>
    <property type="project" value="TreeGrafter"/>
</dbReference>
<dbReference type="PANTHER" id="PTHR10024:SF344">
    <property type="entry name" value="SYNAPTOTAGMIN-7"/>
    <property type="match status" value="1"/>
</dbReference>
<dbReference type="FunFam" id="2.60.40.150:FF:000329">
    <property type="entry name" value="SyNapTotagmin"/>
    <property type="match status" value="1"/>
</dbReference>
<dbReference type="EMBL" id="JAUCMV010000005">
    <property type="protein sequence ID" value="KAK0395911.1"/>
    <property type="molecule type" value="Genomic_DNA"/>
</dbReference>
<dbReference type="GO" id="GO:0098793">
    <property type="term" value="C:presynapse"/>
    <property type="evidence" value="ECO:0007669"/>
    <property type="project" value="GOC"/>
</dbReference>
<dbReference type="GO" id="GO:0048791">
    <property type="term" value="P:calcium ion-regulated exocytosis of neurotransmitter"/>
    <property type="evidence" value="ECO:0007669"/>
    <property type="project" value="TreeGrafter"/>
</dbReference>
<comment type="caution">
    <text evidence="4">The sequence shown here is derived from an EMBL/GenBank/DDBJ whole genome shotgun (WGS) entry which is preliminary data.</text>
</comment>
<evidence type="ECO:0000256" key="2">
    <source>
        <dbReference type="SAM" id="Phobius"/>
    </source>
</evidence>
<dbReference type="PROSITE" id="PS50004">
    <property type="entry name" value="C2"/>
    <property type="match status" value="2"/>
</dbReference>
<dbReference type="Proteomes" id="UP001175271">
    <property type="component" value="Unassembled WGS sequence"/>
</dbReference>
<dbReference type="GO" id="GO:0005544">
    <property type="term" value="F:calcium-dependent phospholipid binding"/>
    <property type="evidence" value="ECO:0007669"/>
    <property type="project" value="TreeGrafter"/>
</dbReference>
<sequence length="410" mass="46430">MNDEDEIVIPAQWFYLGVAVIGSLIVIGAAALLRQRRYPSYYDEDCEQQAKLFRPENLSPQLIVGTNAQPVQPNSLKSRLTQSIHWKSASQQVIDTLKPESVQEYRGKINFSLNYDQDTSTLYVHILEAIDLPVRDITGSSDPYVRVFFLPGASVCLRTKVHRRNLHPKFQQTLAFRACGRSLSLADRRGLISPGRSAARGLISPLPSSQRHSVKKLQDMTMVMQVMDYDRFSSDDPIGEILLPMKNVKFDKSPIYWKHLQRTTVSKDQAGELMLSLCYLPDINRVTVSVIKARDLPGKDKIGTTDPYVKLWLVQQGNKLEKRKTSVKPQTLQPVFNESFAFQVPTKDKLEEEVNLVASVMNYDLLSSNEEIGHTIIGSLGSESGVRQWKEALDHPETPIAVWHKLSPKW</sequence>
<accession>A0AA39LFL4</accession>
<dbReference type="InterPro" id="IPR035892">
    <property type="entry name" value="C2_domain_sf"/>
</dbReference>
<evidence type="ECO:0000313" key="5">
    <source>
        <dbReference type="Proteomes" id="UP001175271"/>
    </source>
</evidence>
<dbReference type="Gene3D" id="2.60.40.150">
    <property type="entry name" value="C2 domain"/>
    <property type="match status" value="2"/>
</dbReference>
<dbReference type="GO" id="GO:0030276">
    <property type="term" value="F:clathrin binding"/>
    <property type="evidence" value="ECO:0007669"/>
    <property type="project" value="TreeGrafter"/>
</dbReference>
<dbReference type="AlphaFoldDB" id="A0AA39LFL4"/>
<dbReference type="SUPFAM" id="SSF49562">
    <property type="entry name" value="C2 domain (Calcium/lipid-binding domain, CaLB)"/>
    <property type="match status" value="2"/>
</dbReference>
<reference evidence="4" key="1">
    <citation type="submission" date="2023-06" db="EMBL/GenBank/DDBJ databases">
        <title>Genomic analysis of the entomopathogenic nematode Steinernema hermaphroditum.</title>
        <authorList>
            <person name="Schwarz E.M."/>
            <person name="Heppert J.K."/>
            <person name="Baniya A."/>
            <person name="Schwartz H.T."/>
            <person name="Tan C.-H."/>
            <person name="Antoshechkin I."/>
            <person name="Sternberg P.W."/>
            <person name="Goodrich-Blair H."/>
            <person name="Dillman A.R."/>
        </authorList>
    </citation>
    <scope>NUCLEOTIDE SEQUENCE</scope>
    <source>
        <strain evidence="4">PS9179</strain>
        <tissue evidence="4">Whole animal</tissue>
    </source>
</reference>
<organism evidence="4 5">
    <name type="scientific">Steinernema hermaphroditum</name>
    <dbReference type="NCBI Taxonomy" id="289476"/>
    <lineage>
        <taxon>Eukaryota</taxon>
        <taxon>Metazoa</taxon>
        <taxon>Ecdysozoa</taxon>
        <taxon>Nematoda</taxon>
        <taxon>Chromadorea</taxon>
        <taxon>Rhabditida</taxon>
        <taxon>Tylenchina</taxon>
        <taxon>Panagrolaimomorpha</taxon>
        <taxon>Strongyloidoidea</taxon>
        <taxon>Steinernematidae</taxon>
        <taxon>Steinernema</taxon>
    </lineage>
</organism>
<proteinExistence type="predicted"/>
<gene>
    <name evidence="4" type="ORF">QR680_001483</name>
</gene>
<feature type="domain" description="C2" evidence="3">
    <location>
        <begin position="105"/>
        <end position="258"/>
    </location>
</feature>
<keyword evidence="2" id="KW-0472">Membrane</keyword>
<dbReference type="CDD" id="cd00276">
    <property type="entry name" value="C2B_Synaptotagmin"/>
    <property type="match status" value="1"/>
</dbReference>
<keyword evidence="1" id="KW-0677">Repeat</keyword>
<protein>
    <recommendedName>
        <fullName evidence="3">C2 domain-containing protein</fullName>
    </recommendedName>
</protein>
<dbReference type="PANTHER" id="PTHR10024">
    <property type="entry name" value="SYNAPTOTAGMIN"/>
    <property type="match status" value="1"/>
</dbReference>
<dbReference type="InterPro" id="IPR000008">
    <property type="entry name" value="C2_dom"/>
</dbReference>
<dbReference type="SMART" id="SM00239">
    <property type="entry name" value="C2"/>
    <property type="match status" value="2"/>
</dbReference>
<keyword evidence="2" id="KW-0812">Transmembrane</keyword>
<dbReference type="Pfam" id="PF00168">
    <property type="entry name" value="C2"/>
    <property type="match status" value="3"/>
</dbReference>
<dbReference type="InterPro" id="IPR001565">
    <property type="entry name" value="Synaptotagmin"/>
</dbReference>
<keyword evidence="5" id="KW-1185">Reference proteome</keyword>
<dbReference type="PRINTS" id="PR00399">
    <property type="entry name" value="SYNAPTOTAGMN"/>
</dbReference>
<dbReference type="GO" id="GO:0005886">
    <property type="term" value="C:plasma membrane"/>
    <property type="evidence" value="ECO:0007669"/>
    <property type="project" value="TreeGrafter"/>
</dbReference>
<dbReference type="GO" id="GO:0006906">
    <property type="term" value="P:vesicle fusion"/>
    <property type="evidence" value="ECO:0007669"/>
    <property type="project" value="TreeGrafter"/>
</dbReference>
<name>A0AA39LFL4_9BILA</name>
<feature type="transmembrane region" description="Helical" evidence="2">
    <location>
        <begin position="12"/>
        <end position="33"/>
    </location>
</feature>
<dbReference type="GO" id="GO:0070382">
    <property type="term" value="C:exocytic vesicle"/>
    <property type="evidence" value="ECO:0007669"/>
    <property type="project" value="TreeGrafter"/>
</dbReference>
<dbReference type="GO" id="GO:0001786">
    <property type="term" value="F:phosphatidylserine binding"/>
    <property type="evidence" value="ECO:0007669"/>
    <property type="project" value="TreeGrafter"/>
</dbReference>
<dbReference type="GO" id="GO:0005509">
    <property type="term" value="F:calcium ion binding"/>
    <property type="evidence" value="ECO:0007669"/>
    <property type="project" value="TreeGrafter"/>
</dbReference>